<gene>
    <name evidence="1" type="primary">GPI11_2</name>
    <name evidence="1" type="ORF">LTR37_015811</name>
</gene>
<dbReference type="Proteomes" id="UP001281147">
    <property type="component" value="Unassembled WGS sequence"/>
</dbReference>
<comment type="caution">
    <text evidence="1">The sequence shown here is derived from an EMBL/GenBank/DDBJ whole genome shotgun (WGS) entry which is preliminary data.</text>
</comment>
<keyword evidence="2" id="KW-1185">Reference proteome</keyword>
<organism evidence="1 2">
    <name type="scientific">Vermiconidia calcicola</name>
    <dbReference type="NCBI Taxonomy" id="1690605"/>
    <lineage>
        <taxon>Eukaryota</taxon>
        <taxon>Fungi</taxon>
        <taxon>Dikarya</taxon>
        <taxon>Ascomycota</taxon>
        <taxon>Pezizomycotina</taxon>
        <taxon>Dothideomycetes</taxon>
        <taxon>Dothideomycetidae</taxon>
        <taxon>Mycosphaerellales</taxon>
        <taxon>Extremaceae</taxon>
        <taxon>Vermiconidia</taxon>
    </lineage>
</organism>
<evidence type="ECO:0000313" key="2">
    <source>
        <dbReference type="Proteomes" id="UP001281147"/>
    </source>
</evidence>
<proteinExistence type="predicted"/>
<accession>A0ACC3MPN4</accession>
<name>A0ACC3MPN4_9PEZI</name>
<evidence type="ECO:0000313" key="1">
    <source>
        <dbReference type="EMBL" id="KAK3700729.1"/>
    </source>
</evidence>
<dbReference type="EMBL" id="JAUTXU010000181">
    <property type="protein sequence ID" value="KAK3700729.1"/>
    <property type="molecule type" value="Genomic_DNA"/>
</dbReference>
<sequence length="243" mass="26052">MSSSMANAKPAAATAPNEKPVEILQNQASQFYANLHPVLLLSILLVSFRRLVQDSVSTLLGLAPTIAIVQAIYCVLCLPSTGQPAASTPKPGQKKKAAKPAQDVWAKAVPAFLSLVLTLTLSAPTLYIIVILFGGPLTTHQPHTLLLALHLALLTTPQLYYTHGLDTQIWLKIASLQLPIDELFGMTLGACLGSWIGAIPIPLDWDREWQKWPVTIVTGLYIGAVVGKLAGGYVFKGAKIKIS</sequence>
<protein>
    <submittedName>
        <fullName evidence="1">Glycosylphosphatidylinositol (GPI) anchor assembly protein</fullName>
    </submittedName>
</protein>
<reference evidence="1" key="1">
    <citation type="submission" date="2023-07" db="EMBL/GenBank/DDBJ databases">
        <title>Black Yeasts Isolated from many extreme environments.</title>
        <authorList>
            <person name="Coleine C."/>
            <person name="Stajich J.E."/>
            <person name="Selbmann L."/>
        </authorList>
    </citation>
    <scope>NUCLEOTIDE SEQUENCE</scope>
    <source>
        <strain evidence="1">CCFEE 5714</strain>
    </source>
</reference>